<dbReference type="Proteomes" id="UP000063308">
    <property type="component" value="Chromosome"/>
</dbReference>
<evidence type="ECO:0000313" key="2">
    <source>
        <dbReference type="Proteomes" id="UP000063308"/>
    </source>
</evidence>
<dbReference type="AlphaFoldDB" id="A0A0E4FX52"/>
<protein>
    <submittedName>
        <fullName evidence="1">Uncharacterized protein</fullName>
    </submittedName>
</protein>
<organism evidence="1 2">
    <name type="scientific">Bradyrhizobium diazoefficiens</name>
    <dbReference type="NCBI Taxonomy" id="1355477"/>
    <lineage>
        <taxon>Bacteria</taxon>
        <taxon>Pseudomonadati</taxon>
        <taxon>Pseudomonadota</taxon>
        <taxon>Alphaproteobacteria</taxon>
        <taxon>Hyphomicrobiales</taxon>
        <taxon>Nitrobacteraceae</taxon>
        <taxon>Bradyrhizobium</taxon>
    </lineage>
</organism>
<reference evidence="1 2" key="1">
    <citation type="submission" date="2014-11" db="EMBL/GenBank/DDBJ databases">
        <title>Symbiosis island explosion on the genome of extra-slow-growing strains of soybean bradyrhizobia with massive insertion sequences.</title>
        <authorList>
            <person name="Iida T."/>
            <person name="Minamisawa K."/>
        </authorList>
    </citation>
    <scope>NUCLEOTIDE SEQUENCE [LARGE SCALE GENOMIC DNA]</scope>
    <source>
        <strain evidence="1 2">NK6</strain>
    </source>
</reference>
<proteinExistence type="predicted"/>
<accession>A0A0E4FX52</accession>
<sequence>MNPSTLTRQDAIEKATALAKAEMDKLDDPE</sequence>
<name>A0A0E4FX52_9BRAD</name>
<evidence type="ECO:0000313" key="1">
    <source>
        <dbReference type="EMBL" id="BAR61247.1"/>
    </source>
</evidence>
<dbReference type="EMBL" id="AP014685">
    <property type="protein sequence ID" value="BAR61247.1"/>
    <property type="molecule type" value="Genomic_DNA"/>
</dbReference>
<gene>
    <name evidence="1" type="ORF">NK6_8097</name>
</gene>